<dbReference type="InterPro" id="IPR026870">
    <property type="entry name" value="Zinc_ribbon_dom"/>
</dbReference>
<evidence type="ECO:0000313" key="3">
    <source>
        <dbReference type="EMBL" id="RDY32927.1"/>
    </source>
</evidence>
<dbReference type="AlphaFoldDB" id="A0A371JJP2"/>
<keyword evidence="4" id="KW-1185">Reference proteome</keyword>
<sequence>MAFLDKLGETISTKGKDVAKRAKELAEVASLNAKINTQEEIIRKAYIEIGQKYYEKNKLDTTNEFGSEFEIISESMDEITKIKKEIQIIKNYKVCSKCGAEAPAEALYCSVCGAQYQIVEGNAKESDETNDNIYEEESIHSETKDKID</sequence>
<reference evidence="3 4" key="1">
    <citation type="journal article" date="2017" name="Genome Announc.">
        <title>Draft Genome Sequence of a Sporulating and Motile Strain of Lachnotalea glycerini Isolated from Water in Quebec City, Canada.</title>
        <authorList>
            <person name="Maheux A.F."/>
            <person name="Boudreau D.K."/>
            <person name="Berube E."/>
            <person name="Boissinot M."/>
            <person name="Raymond F."/>
            <person name="Brodeur S."/>
            <person name="Corbeil J."/>
            <person name="Isabel S."/>
            <person name="Omar R.F."/>
            <person name="Bergeron M.G."/>
        </authorList>
    </citation>
    <scope>NUCLEOTIDE SEQUENCE [LARGE SCALE GENOMIC DNA]</scope>
    <source>
        <strain evidence="3 4">CCRI-19302</strain>
    </source>
</reference>
<evidence type="ECO:0000313" key="4">
    <source>
        <dbReference type="Proteomes" id="UP000216411"/>
    </source>
</evidence>
<feature type="region of interest" description="Disordered" evidence="1">
    <location>
        <begin position="124"/>
        <end position="148"/>
    </location>
</feature>
<dbReference type="InterPro" id="IPR038587">
    <property type="entry name" value="Ribosomal_eL40_sf"/>
</dbReference>
<feature type="domain" description="Zinc-ribbon" evidence="2">
    <location>
        <begin position="95"/>
        <end position="114"/>
    </location>
</feature>
<dbReference type="Gene3D" id="4.10.1060.50">
    <property type="match status" value="1"/>
</dbReference>
<dbReference type="Pfam" id="PF13240">
    <property type="entry name" value="Zn_Ribbon_1"/>
    <property type="match status" value="1"/>
</dbReference>
<gene>
    <name evidence="3" type="ORF">CG710_003040</name>
</gene>
<accession>A0A371JJP2</accession>
<dbReference type="EMBL" id="NOKA02000002">
    <property type="protein sequence ID" value="RDY32927.1"/>
    <property type="molecule type" value="Genomic_DNA"/>
</dbReference>
<protein>
    <submittedName>
        <fullName evidence="3">Zinc ribbon domain-containing protein</fullName>
    </submittedName>
</protein>
<dbReference type="Proteomes" id="UP000216411">
    <property type="component" value="Unassembled WGS sequence"/>
</dbReference>
<feature type="compositionally biased region" description="Basic and acidic residues" evidence="1">
    <location>
        <begin position="137"/>
        <end position="148"/>
    </location>
</feature>
<evidence type="ECO:0000259" key="2">
    <source>
        <dbReference type="Pfam" id="PF13240"/>
    </source>
</evidence>
<dbReference type="OrthoDB" id="9788304at2"/>
<dbReference type="RefSeq" id="WP_094376793.1">
    <property type="nucleotide sequence ID" value="NZ_NOKA02000002.1"/>
</dbReference>
<organism evidence="3 4">
    <name type="scientific">Lachnotalea glycerini</name>
    <dbReference type="NCBI Taxonomy" id="1763509"/>
    <lineage>
        <taxon>Bacteria</taxon>
        <taxon>Bacillati</taxon>
        <taxon>Bacillota</taxon>
        <taxon>Clostridia</taxon>
        <taxon>Lachnospirales</taxon>
        <taxon>Lachnospiraceae</taxon>
        <taxon>Lachnotalea</taxon>
    </lineage>
</organism>
<comment type="caution">
    <text evidence="3">The sequence shown here is derived from an EMBL/GenBank/DDBJ whole genome shotgun (WGS) entry which is preliminary data.</text>
</comment>
<evidence type="ECO:0000256" key="1">
    <source>
        <dbReference type="SAM" id="MobiDB-lite"/>
    </source>
</evidence>
<proteinExistence type="predicted"/>
<name>A0A371JJP2_9FIRM</name>